<organism evidence="2 3">
    <name type="scientific">Ramlibacter pinisoli</name>
    <dbReference type="NCBI Taxonomy" id="2682844"/>
    <lineage>
        <taxon>Bacteria</taxon>
        <taxon>Pseudomonadati</taxon>
        <taxon>Pseudomonadota</taxon>
        <taxon>Betaproteobacteria</taxon>
        <taxon>Burkholderiales</taxon>
        <taxon>Comamonadaceae</taxon>
        <taxon>Ramlibacter</taxon>
    </lineage>
</organism>
<comment type="caution">
    <text evidence="2">The sequence shown here is derived from an EMBL/GenBank/DDBJ whole genome shotgun (WGS) entry which is preliminary data.</text>
</comment>
<evidence type="ECO:0000259" key="1">
    <source>
        <dbReference type="Pfam" id="PF04909"/>
    </source>
</evidence>
<dbReference type="Gene3D" id="3.20.20.140">
    <property type="entry name" value="Metal-dependent hydrolases"/>
    <property type="match status" value="1"/>
</dbReference>
<protein>
    <submittedName>
        <fullName evidence="2">Amidohydrolase family protein</fullName>
    </submittedName>
</protein>
<name>A0A6N8INH0_9BURK</name>
<evidence type="ECO:0000313" key="2">
    <source>
        <dbReference type="EMBL" id="MVQ28232.1"/>
    </source>
</evidence>
<dbReference type="GO" id="GO:0016787">
    <property type="term" value="F:hydrolase activity"/>
    <property type="evidence" value="ECO:0007669"/>
    <property type="project" value="UniProtKB-KW"/>
</dbReference>
<gene>
    <name evidence="2" type="ORF">GON04_02130</name>
</gene>
<feature type="domain" description="Amidohydrolase-related" evidence="1">
    <location>
        <begin position="117"/>
        <end position="408"/>
    </location>
</feature>
<dbReference type="InterPro" id="IPR032466">
    <property type="entry name" value="Metal_Hydrolase"/>
</dbReference>
<proteinExistence type="predicted"/>
<keyword evidence="2" id="KW-0378">Hydrolase</keyword>
<evidence type="ECO:0000313" key="3">
    <source>
        <dbReference type="Proteomes" id="UP000469385"/>
    </source>
</evidence>
<dbReference type="SUPFAM" id="SSF51556">
    <property type="entry name" value="Metallo-dependent hydrolases"/>
    <property type="match status" value="1"/>
</dbReference>
<dbReference type="InterPro" id="IPR006680">
    <property type="entry name" value="Amidohydro-rel"/>
</dbReference>
<dbReference type="Proteomes" id="UP000469385">
    <property type="component" value="Unassembled WGS sequence"/>
</dbReference>
<dbReference type="EMBL" id="WSEL01000003">
    <property type="protein sequence ID" value="MVQ28232.1"/>
    <property type="molecule type" value="Genomic_DNA"/>
</dbReference>
<accession>A0A6N8INH0</accession>
<sequence>MGQVACAEAARLARPRTRPAPSRAIHAAVMHCLLLVCEAFCPRRLGASPGKARGPGPASAARCRPFACHHAAHLNKAQPSMRLTVSLRLAVATAFLAGSVFAQDARPPAAATLPLADVHFHLMTFMTPADLKARMEKHNIQWTISAGAFGIPDVATPMERDAGAQQLLKDRYIPATGLYETYHAERKVGVRLYTDQPSPEREELLRSIEEQLAVQPRVVAEMVPNAESSSVLPTFRRRIATDGPYYRQLLTVAKKQGRPVPMHMQFHRESVQQLSQLLQDQPDGIVLLSHCGKDSAAKDVRVMLEKHPNLYCDLSFRGAPLATAESRQDPARLIFWGKSLFQSAGMKPEWRQLVEDHPDRFMVGIDDVHSWGIYDDTVTAIREGVLAQLTPATAEKVAFRNAVRLFRLAAPDAAVAGAEPAAQQRAP</sequence>
<dbReference type="Pfam" id="PF04909">
    <property type="entry name" value="Amidohydro_2"/>
    <property type="match status" value="1"/>
</dbReference>
<reference evidence="2 3" key="1">
    <citation type="submission" date="2019-12" db="EMBL/GenBank/DDBJ databases">
        <authorList>
            <person name="Huq M.A."/>
        </authorList>
    </citation>
    <scope>NUCLEOTIDE SEQUENCE [LARGE SCALE GENOMIC DNA]</scope>
    <source>
        <strain evidence="2 3">MAH-25</strain>
    </source>
</reference>
<keyword evidence="3" id="KW-1185">Reference proteome</keyword>
<dbReference type="AlphaFoldDB" id="A0A6N8INH0"/>